<proteinExistence type="predicted"/>
<dbReference type="EMBL" id="BBSA01000042">
    <property type="protein sequence ID" value="GAM66103.1"/>
    <property type="molecule type" value="Genomic_DNA"/>
</dbReference>
<name>A0A0B8PSN5_9VIBR</name>
<protein>
    <submittedName>
        <fullName evidence="1">Uncharacterized protein</fullName>
    </submittedName>
</protein>
<evidence type="ECO:0000313" key="1">
    <source>
        <dbReference type="EMBL" id="GAM66103.1"/>
    </source>
</evidence>
<dbReference type="AlphaFoldDB" id="A0A0B8PSN5"/>
<reference evidence="1 2" key="2">
    <citation type="submission" date="2015-01" db="EMBL/GenBank/DDBJ databases">
        <authorList>
            <consortium name="NBRP consortium"/>
            <person name="Sawabe T."/>
            <person name="Meirelles P."/>
            <person name="Feng G."/>
            <person name="Sayaka M."/>
            <person name="Hattori M."/>
            <person name="Ohkuma M."/>
        </authorList>
    </citation>
    <scope>NUCLEOTIDE SEQUENCE [LARGE SCALE GENOMIC DNA]</scope>
    <source>
        <strain evidence="1 2">JCM19232</strain>
    </source>
</reference>
<dbReference type="Proteomes" id="UP000031670">
    <property type="component" value="Unassembled WGS sequence"/>
</dbReference>
<reference evidence="1 2" key="1">
    <citation type="submission" date="2015-01" db="EMBL/GenBank/DDBJ databases">
        <title>Vibrio sp. C5 JCM 19232 whole genome shotgun sequence.</title>
        <authorList>
            <person name="Sawabe T."/>
            <person name="Meirelles P."/>
            <person name="Feng G."/>
            <person name="Sayaka M."/>
            <person name="Hattori M."/>
            <person name="Ohkuma M."/>
        </authorList>
    </citation>
    <scope>NUCLEOTIDE SEQUENCE [LARGE SCALE GENOMIC DNA]</scope>
    <source>
        <strain evidence="1 2">JCM19232</strain>
    </source>
</reference>
<comment type="caution">
    <text evidence="1">The sequence shown here is derived from an EMBL/GenBank/DDBJ whole genome shotgun (WGS) entry which is preliminary data.</text>
</comment>
<evidence type="ECO:0000313" key="2">
    <source>
        <dbReference type="Proteomes" id="UP000031670"/>
    </source>
</evidence>
<gene>
    <name evidence="1" type="ORF">JCM19232_915</name>
</gene>
<sequence>MGFQWGSDGIWKGVSERSKNKSTLKRNQLVSKYGQASQRVINYDNAYLRWSEQYHSWNAQLSEKLCSFPKK</sequence>
<accession>A0A0B8PSN5</accession>
<organism evidence="1 2">
    <name type="scientific">Vibrio ishigakensis</name>
    <dbReference type="NCBI Taxonomy" id="1481914"/>
    <lineage>
        <taxon>Bacteria</taxon>
        <taxon>Pseudomonadati</taxon>
        <taxon>Pseudomonadota</taxon>
        <taxon>Gammaproteobacteria</taxon>
        <taxon>Vibrionales</taxon>
        <taxon>Vibrionaceae</taxon>
        <taxon>Vibrio</taxon>
    </lineage>
</organism>